<dbReference type="PANTHER" id="PTHR46082">
    <property type="entry name" value="ATP/GTP-BINDING PROTEIN-RELATED"/>
    <property type="match status" value="1"/>
</dbReference>
<reference evidence="3 4" key="1">
    <citation type="submission" date="2010-10" db="EMBL/GenBank/DDBJ databases">
        <title>Complete sequence of Frankia sp. EuI1c.</title>
        <authorList>
            <consortium name="US DOE Joint Genome Institute"/>
            <person name="Lucas S."/>
            <person name="Copeland A."/>
            <person name="Lapidus A."/>
            <person name="Cheng J.-F."/>
            <person name="Bruce D."/>
            <person name="Goodwin L."/>
            <person name="Pitluck S."/>
            <person name="Chertkov O."/>
            <person name="Detter J.C."/>
            <person name="Han C."/>
            <person name="Tapia R."/>
            <person name="Land M."/>
            <person name="Hauser L."/>
            <person name="Jeffries C."/>
            <person name="Kyrpides N."/>
            <person name="Ivanova N."/>
            <person name="Mikhailova N."/>
            <person name="Beauchemin N."/>
            <person name="Sen A."/>
            <person name="Sur S.A."/>
            <person name="Gtari M."/>
            <person name="Wall L."/>
            <person name="Tisa L."/>
            <person name="Woyke T."/>
        </authorList>
    </citation>
    <scope>NUCLEOTIDE SEQUENCE [LARGE SCALE GENOMIC DNA]</scope>
    <source>
        <strain evidence="4">DSM 45817 / CECT 9037 / EuI1c</strain>
    </source>
</reference>
<dbReference type="OrthoDB" id="3542917at2"/>
<dbReference type="KEGG" id="fri:FraEuI1c_6384"/>
<dbReference type="InterPro" id="IPR011990">
    <property type="entry name" value="TPR-like_helical_dom_sf"/>
</dbReference>
<dbReference type="InterPro" id="IPR045430">
    <property type="entry name" value="EAD1"/>
</dbReference>
<evidence type="ECO:0000313" key="3">
    <source>
        <dbReference type="EMBL" id="ADP84368.1"/>
    </source>
</evidence>
<dbReference type="Pfam" id="PF13374">
    <property type="entry name" value="TPR_10"/>
    <property type="match status" value="1"/>
</dbReference>
<dbReference type="eggNOG" id="COG0457">
    <property type="taxonomic scope" value="Bacteria"/>
</dbReference>
<dbReference type="EMBL" id="CP002299">
    <property type="protein sequence ID" value="ADP84368.1"/>
    <property type="molecule type" value="Genomic_DNA"/>
</dbReference>
<keyword evidence="4" id="KW-1185">Reference proteome</keyword>
<dbReference type="Pfam" id="PF13424">
    <property type="entry name" value="TPR_12"/>
    <property type="match status" value="5"/>
</dbReference>
<feature type="domain" description="Effector-associated" evidence="2">
    <location>
        <begin position="4"/>
        <end position="83"/>
    </location>
</feature>
<dbReference type="AlphaFoldDB" id="E3J5Y7"/>
<organism evidence="3 4">
    <name type="scientific">Pseudofrankia inefficax (strain DSM 45817 / CECT 9037 / DDB 130130 / EuI1c)</name>
    <name type="common">Frankia inefficax</name>
    <dbReference type="NCBI Taxonomy" id="298654"/>
    <lineage>
        <taxon>Bacteria</taxon>
        <taxon>Bacillati</taxon>
        <taxon>Actinomycetota</taxon>
        <taxon>Actinomycetes</taxon>
        <taxon>Frankiales</taxon>
        <taxon>Frankiaceae</taxon>
        <taxon>Pseudofrankia</taxon>
    </lineage>
</organism>
<sequence>MRSGLTDWQIAALAEVFADPVSARQLVQEAGIATADVPWSSESPRVFWTAVSTLLAHGVAVGGAERLMTIARHRFPGHPGLDTGPGGSSPGGPAGGVVWEVAWPRNPLFVGREDELAALRERLVGSGSAAVLPVALHGLGGVGKTQLAVEYCYRFGGQYDLVWWIPAEESSSALAAFTRLVERVGIATVGSAEESVDALVTMLASSNRFSRWLLVLDNVGEPEDLFGVLRAAAVSGGHVLVTSRDHRWSGLARTIAVDVLPSADAVMLLRAHVEHVGEEDAGRIVTALGNLPLAVEQAGAFLGATSMAPSEYADLLATELQRLMGRGAPSGVRPVAATWTVILHAFDDPAVVMVARLFAQFAPEPIPLDLVGPHAAEILPAPLNEVAADRIAWAELVGRVLALALVRRTEGTDAVVMHRLVARVLRDDTPGELRSFLRRVARRLIAHGHPQVRDRPEAWPRYALLHAHALAIGLVDDNDPDSRNMVAWLIRYLRDRGDYPSSRSLGESALDHSKEILGEDDPHTLSAAHALAFVVRDQGDYVMARAMFDDVLARSRRILGEDHLSTIDAAHQLARVVRDQGDYATARTMFDDVLTRRRRILGEDHPSTIAAAHALAFIVQDQGDYVTARAMFADVLDRSRRILGEDHLSTIGAAHQLAGVMRDQGDYTTARTMFADVLTLYRRILGEDHPDTLSAAHNLAAIARDQGDYAASRTMLEDVVKRRARILGEDHPDTIAAGNALGFTVRDQGDYATARSILDDVLARSRRILGDDHPSTIEATHQLARVVRDQGDYAAAQTMFADVLARRSRILGEDHPSTIAAAHALAFVARDQSDYVTARTLFDDVSARSRRILGEDHPSTIAATHELARVVRGQGDHIMARAMLDDVLARSRRILGEDHPSTIAAAHELAFVAQDQGDYVTAQTMFDDVVTRRDRILGKNHPDTIAAAHALALVVRDQGDYERARALFDDVVTRSRRILGDDHPDTLAARQALADDGNNSGR</sequence>
<dbReference type="InterPro" id="IPR053137">
    <property type="entry name" value="NLR-like"/>
</dbReference>
<dbReference type="PRINTS" id="PR00364">
    <property type="entry name" value="DISEASERSIST"/>
</dbReference>
<dbReference type="InParanoid" id="E3J5Y7"/>
<dbReference type="SUPFAM" id="SSF48452">
    <property type="entry name" value="TPR-like"/>
    <property type="match status" value="4"/>
</dbReference>
<name>E3J5Y7_PSEI1</name>
<dbReference type="Proteomes" id="UP000002484">
    <property type="component" value="Chromosome"/>
</dbReference>
<dbReference type="Gene3D" id="1.25.40.10">
    <property type="entry name" value="Tetratricopeptide repeat domain"/>
    <property type="match status" value="3"/>
</dbReference>
<feature type="domain" description="NB-ARC" evidence="1">
    <location>
        <begin position="113"/>
        <end position="273"/>
    </location>
</feature>
<evidence type="ECO:0000313" key="4">
    <source>
        <dbReference type="Proteomes" id="UP000002484"/>
    </source>
</evidence>
<dbReference type="Pfam" id="PF19955">
    <property type="entry name" value="EAD1"/>
    <property type="match status" value="1"/>
</dbReference>
<dbReference type="Gene3D" id="3.40.50.300">
    <property type="entry name" value="P-loop containing nucleotide triphosphate hydrolases"/>
    <property type="match status" value="1"/>
</dbReference>
<proteinExistence type="predicted"/>
<dbReference type="eggNOG" id="COG3903">
    <property type="taxonomic scope" value="Bacteria"/>
</dbReference>
<dbReference type="GO" id="GO:0043531">
    <property type="term" value="F:ADP binding"/>
    <property type="evidence" value="ECO:0007669"/>
    <property type="project" value="InterPro"/>
</dbReference>
<dbReference type="HOGENOM" id="CLU_000288_125_8_11"/>
<dbReference type="InterPro" id="IPR002182">
    <property type="entry name" value="NB-ARC"/>
</dbReference>
<dbReference type="RefSeq" id="WP_013427481.1">
    <property type="nucleotide sequence ID" value="NC_014666.1"/>
</dbReference>
<dbReference type="PANTHER" id="PTHR46082:SF6">
    <property type="entry name" value="AAA+ ATPASE DOMAIN-CONTAINING PROTEIN-RELATED"/>
    <property type="match status" value="1"/>
</dbReference>
<evidence type="ECO:0000259" key="2">
    <source>
        <dbReference type="Pfam" id="PF19955"/>
    </source>
</evidence>
<dbReference type="Pfam" id="PF00931">
    <property type="entry name" value="NB-ARC"/>
    <property type="match status" value="1"/>
</dbReference>
<dbReference type="STRING" id="298654.FraEuI1c_6384"/>
<dbReference type="SUPFAM" id="SSF52540">
    <property type="entry name" value="P-loop containing nucleoside triphosphate hydrolases"/>
    <property type="match status" value="1"/>
</dbReference>
<dbReference type="NCBIfam" id="NF040586">
    <property type="entry name" value="FxSxx_TPR"/>
    <property type="match status" value="1"/>
</dbReference>
<accession>E3J5Y7</accession>
<evidence type="ECO:0000259" key="1">
    <source>
        <dbReference type="Pfam" id="PF00931"/>
    </source>
</evidence>
<protein>
    <submittedName>
        <fullName evidence="3">NB-ARC domain protein</fullName>
    </submittedName>
</protein>
<gene>
    <name evidence="3" type="ordered locus">FraEuI1c_6384</name>
</gene>
<dbReference type="InterPro" id="IPR027417">
    <property type="entry name" value="P-loop_NTPase"/>
</dbReference>